<reference evidence="2" key="1">
    <citation type="journal article" date="2013" name="J. Plant Res.">
        <title>Effect of fungi and light on seed germination of three Opuntia species from semiarid lands of central Mexico.</title>
        <authorList>
            <person name="Delgado-Sanchez P."/>
            <person name="Jimenez-Bremont J.F."/>
            <person name="Guerrero-Gonzalez Mde L."/>
            <person name="Flores J."/>
        </authorList>
    </citation>
    <scope>NUCLEOTIDE SEQUENCE</scope>
    <source>
        <tissue evidence="2">Cladode</tissue>
    </source>
</reference>
<dbReference type="EMBL" id="GISG01232352">
    <property type="protein sequence ID" value="MBA4666674.1"/>
    <property type="molecule type" value="Transcribed_RNA"/>
</dbReference>
<evidence type="ECO:0000256" key="1">
    <source>
        <dbReference type="SAM" id="Phobius"/>
    </source>
</evidence>
<proteinExistence type="predicted"/>
<keyword evidence="1" id="KW-0812">Transmembrane</keyword>
<sequence length="116" mass="12778">MEVVCSASPCSSTWFCPALVATSEIEGLAIWFNSIKCEKYLSIMPWIDTAPEKLSQGLSIVGLESHTCTGWSISLESTPTPLGGRRHSCSSLSELFPAVNLFALYLLFLFFFFLNS</sequence>
<name>A0A7C9AFM5_OPUST</name>
<reference evidence="2" key="2">
    <citation type="submission" date="2020-07" db="EMBL/GenBank/DDBJ databases">
        <authorList>
            <person name="Vera ALvarez R."/>
            <person name="Arias-Moreno D.M."/>
            <person name="Jimenez-Jacinto V."/>
            <person name="Jimenez-Bremont J.F."/>
            <person name="Swaminathan K."/>
            <person name="Moose S.P."/>
            <person name="Guerrero-Gonzalez M.L."/>
            <person name="Marino-Ramirez L."/>
            <person name="Landsman D."/>
            <person name="Rodriguez-Kessler M."/>
            <person name="Delgado-Sanchez P."/>
        </authorList>
    </citation>
    <scope>NUCLEOTIDE SEQUENCE</scope>
    <source>
        <tissue evidence="2">Cladode</tissue>
    </source>
</reference>
<accession>A0A7C9AFM5</accession>
<protein>
    <submittedName>
        <fullName evidence="2">Uncharacterized protein</fullName>
    </submittedName>
</protein>
<dbReference type="AlphaFoldDB" id="A0A7C9AFM5"/>
<organism evidence="2">
    <name type="scientific">Opuntia streptacantha</name>
    <name type="common">Prickly pear cactus</name>
    <name type="synonym">Opuntia cardona</name>
    <dbReference type="NCBI Taxonomy" id="393608"/>
    <lineage>
        <taxon>Eukaryota</taxon>
        <taxon>Viridiplantae</taxon>
        <taxon>Streptophyta</taxon>
        <taxon>Embryophyta</taxon>
        <taxon>Tracheophyta</taxon>
        <taxon>Spermatophyta</taxon>
        <taxon>Magnoliopsida</taxon>
        <taxon>eudicotyledons</taxon>
        <taxon>Gunneridae</taxon>
        <taxon>Pentapetalae</taxon>
        <taxon>Caryophyllales</taxon>
        <taxon>Cactineae</taxon>
        <taxon>Cactaceae</taxon>
        <taxon>Opuntioideae</taxon>
        <taxon>Opuntia</taxon>
    </lineage>
</organism>
<keyword evidence="1" id="KW-0472">Membrane</keyword>
<feature type="transmembrane region" description="Helical" evidence="1">
    <location>
        <begin position="95"/>
        <end position="114"/>
    </location>
</feature>
<keyword evidence="1" id="KW-1133">Transmembrane helix</keyword>
<evidence type="ECO:0000313" key="2">
    <source>
        <dbReference type="EMBL" id="MBA4666674.1"/>
    </source>
</evidence>